<keyword evidence="1" id="KW-0378">Hydrolase</keyword>
<dbReference type="InterPro" id="IPR036412">
    <property type="entry name" value="HAD-like_sf"/>
</dbReference>
<dbReference type="InterPro" id="IPR052550">
    <property type="entry name" value="Pyrimidine_5'-ntase_YjjG"/>
</dbReference>
<dbReference type="SFLD" id="SFLDG01129">
    <property type="entry name" value="C1.5:_HAD__Beta-PGM__Phosphata"/>
    <property type="match status" value="1"/>
</dbReference>
<dbReference type="NCBIfam" id="TIGR02254">
    <property type="entry name" value="YjjG_YfnB"/>
    <property type="match status" value="1"/>
</dbReference>
<dbReference type="EMBL" id="JADBEL010000033">
    <property type="protein sequence ID" value="MBE1556692.1"/>
    <property type="molecule type" value="Genomic_DNA"/>
</dbReference>
<reference evidence="1" key="1">
    <citation type="submission" date="2020-10" db="EMBL/GenBank/DDBJ databases">
        <title>Genomic Encyclopedia of Type Strains, Phase IV (KMG-IV): sequencing the most valuable type-strain genomes for metagenomic binning, comparative biology and taxonomic classification.</title>
        <authorList>
            <person name="Goeker M."/>
        </authorList>
    </citation>
    <scope>NUCLEOTIDE SEQUENCE</scope>
    <source>
        <strain evidence="1">DSM 13886</strain>
    </source>
</reference>
<dbReference type="PANTHER" id="PTHR47478:SF1">
    <property type="entry name" value="PYRIMIDINE 5'-NUCLEOTIDASE YJJG"/>
    <property type="match status" value="1"/>
</dbReference>
<dbReference type="Gene3D" id="3.40.50.1000">
    <property type="entry name" value="HAD superfamily/HAD-like"/>
    <property type="match status" value="1"/>
</dbReference>
<organism evidence="1 2">
    <name type="scientific">Sporosarcina limicola</name>
    <dbReference type="NCBI Taxonomy" id="34101"/>
    <lineage>
        <taxon>Bacteria</taxon>
        <taxon>Bacillati</taxon>
        <taxon>Bacillota</taxon>
        <taxon>Bacilli</taxon>
        <taxon>Bacillales</taxon>
        <taxon>Caryophanaceae</taxon>
        <taxon>Sporosarcina</taxon>
    </lineage>
</organism>
<dbReference type="EC" id="3.8.1.2" evidence="1"/>
<protein>
    <submittedName>
        <fullName evidence="1">2-haloacid dehalogenase</fullName>
        <ecNumber evidence="1">3.8.1.2</ecNumber>
    </submittedName>
</protein>
<dbReference type="Gene3D" id="1.10.150.240">
    <property type="entry name" value="Putative phosphatase, domain 2"/>
    <property type="match status" value="1"/>
</dbReference>
<dbReference type="Pfam" id="PF13419">
    <property type="entry name" value="HAD_2"/>
    <property type="match status" value="1"/>
</dbReference>
<evidence type="ECO:0000313" key="2">
    <source>
        <dbReference type="Proteomes" id="UP000658225"/>
    </source>
</evidence>
<accession>A0A927MPN3</accession>
<sequence>MKYDVLLFDLDDTLLDFSLTEKHALSNTFQTFGLPNGFNEYITSYKAISKMLWDDLEQGRTTLAELKVERFKRLFLQHELTMDAEFFGHTYLENLGKEVHIIDGVEEMIAGLSDYRLALLTNGFNDVQHARMNRSIFSNSFEAIITSEEAGTQKPQVAIFDYTFEKLQISDKSRVLMIGDSLTSDIQGGTNYGIDTCWFNPQMKKNVTAIQPTYKIHAWADFISDVLL</sequence>
<dbReference type="NCBIfam" id="TIGR01549">
    <property type="entry name" value="HAD-SF-IA-v1"/>
    <property type="match status" value="1"/>
</dbReference>
<comment type="caution">
    <text evidence="1">The sequence shown here is derived from an EMBL/GenBank/DDBJ whole genome shotgun (WGS) entry which is preliminary data.</text>
</comment>
<dbReference type="AlphaFoldDB" id="A0A927MPN3"/>
<dbReference type="InterPro" id="IPR006439">
    <property type="entry name" value="HAD-SF_hydro_IA"/>
</dbReference>
<dbReference type="GO" id="GO:0008253">
    <property type="term" value="F:5'-nucleotidase activity"/>
    <property type="evidence" value="ECO:0007669"/>
    <property type="project" value="InterPro"/>
</dbReference>
<evidence type="ECO:0000313" key="1">
    <source>
        <dbReference type="EMBL" id="MBE1556692.1"/>
    </source>
</evidence>
<dbReference type="SUPFAM" id="SSF56784">
    <property type="entry name" value="HAD-like"/>
    <property type="match status" value="1"/>
</dbReference>
<keyword evidence="2" id="KW-1185">Reference proteome</keyword>
<dbReference type="InterPro" id="IPR041492">
    <property type="entry name" value="HAD_2"/>
</dbReference>
<dbReference type="PRINTS" id="PR00413">
    <property type="entry name" value="HADHALOGNASE"/>
</dbReference>
<dbReference type="InterPro" id="IPR011951">
    <property type="entry name" value="HAD-SF_hydro_IA_YjjG/PynA"/>
</dbReference>
<proteinExistence type="predicted"/>
<dbReference type="NCBIfam" id="TIGR01509">
    <property type="entry name" value="HAD-SF-IA-v3"/>
    <property type="match status" value="1"/>
</dbReference>
<gene>
    <name evidence="1" type="ORF">H4683_003818</name>
</gene>
<dbReference type="InterPro" id="IPR023214">
    <property type="entry name" value="HAD_sf"/>
</dbReference>
<dbReference type="SFLD" id="SFLDS00003">
    <property type="entry name" value="Haloacid_Dehalogenase"/>
    <property type="match status" value="1"/>
</dbReference>
<dbReference type="GO" id="GO:0018784">
    <property type="term" value="F:(S)-2-haloacid dehalogenase activity"/>
    <property type="evidence" value="ECO:0007669"/>
    <property type="project" value="UniProtKB-EC"/>
</dbReference>
<dbReference type="Proteomes" id="UP000658225">
    <property type="component" value="Unassembled WGS sequence"/>
</dbReference>
<name>A0A927MPN3_9BACL</name>
<dbReference type="RefSeq" id="WP_192600320.1">
    <property type="nucleotide sequence ID" value="NZ_JADBEL010000033.1"/>
</dbReference>
<dbReference type="PANTHER" id="PTHR47478">
    <property type="match status" value="1"/>
</dbReference>
<dbReference type="InterPro" id="IPR023198">
    <property type="entry name" value="PGP-like_dom2"/>
</dbReference>